<comment type="similarity">
    <text evidence="9">Belongs to the SPACA4/bouncer family.</text>
</comment>
<proteinExistence type="inferred from homology"/>
<keyword evidence="3" id="KW-0336">GPI-anchor</keyword>
<organism evidence="13 14">
    <name type="scientific">Anguilla anguilla</name>
    <name type="common">European freshwater eel</name>
    <name type="synonym">Muraena anguilla</name>
    <dbReference type="NCBI Taxonomy" id="7936"/>
    <lineage>
        <taxon>Eukaryota</taxon>
        <taxon>Metazoa</taxon>
        <taxon>Chordata</taxon>
        <taxon>Craniata</taxon>
        <taxon>Vertebrata</taxon>
        <taxon>Euteleostomi</taxon>
        <taxon>Actinopterygii</taxon>
        <taxon>Neopterygii</taxon>
        <taxon>Teleostei</taxon>
        <taxon>Anguilliformes</taxon>
        <taxon>Anguillidae</taxon>
        <taxon>Anguilla</taxon>
    </lineage>
</organism>
<keyword evidence="2" id="KW-1003">Cell membrane</keyword>
<comment type="subcellular location">
    <subcellularLocation>
        <location evidence="1">Cell membrane</location>
        <topology evidence="1">Lipid-anchor</topology>
        <topology evidence="1">GPI-anchor</topology>
    </subcellularLocation>
</comment>
<dbReference type="PANTHER" id="PTHR47613:SF1">
    <property type="entry name" value="SPERM ACROSOME MEMBRANE-ASSOCIATED PROTEIN 4"/>
    <property type="match status" value="1"/>
</dbReference>
<dbReference type="Pfam" id="PF00021">
    <property type="entry name" value="UPAR_LY6"/>
    <property type="match status" value="1"/>
</dbReference>
<keyword evidence="5 10" id="KW-0472">Membrane</keyword>
<keyword evidence="10" id="KW-0812">Transmembrane</keyword>
<accession>A0A9D3S0H2</accession>
<feature type="chain" id="PRO_5039513201" description="UPAR/Ly6 domain-containing protein" evidence="11">
    <location>
        <begin position="26"/>
        <end position="132"/>
    </location>
</feature>
<dbReference type="Proteomes" id="UP001044222">
    <property type="component" value="Chromosome 7"/>
</dbReference>
<dbReference type="Gene3D" id="2.10.60.10">
    <property type="entry name" value="CD59"/>
    <property type="match status" value="1"/>
</dbReference>
<feature type="transmembrane region" description="Helical" evidence="10">
    <location>
        <begin position="112"/>
        <end position="131"/>
    </location>
</feature>
<name>A0A9D3S0H2_ANGAN</name>
<evidence type="ECO:0000313" key="14">
    <source>
        <dbReference type="Proteomes" id="UP001044222"/>
    </source>
</evidence>
<evidence type="ECO:0000259" key="12">
    <source>
        <dbReference type="Pfam" id="PF00021"/>
    </source>
</evidence>
<dbReference type="GO" id="GO:0098552">
    <property type="term" value="C:side of membrane"/>
    <property type="evidence" value="ECO:0007669"/>
    <property type="project" value="UniProtKB-KW"/>
</dbReference>
<feature type="domain" description="UPAR/Ly6" evidence="12">
    <location>
        <begin position="27"/>
        <end position="107"/>
    </location>
</feature>
<dbReference type="InterPro" id="IPR046354">
    <property type="entry name" value="SPACA4/Bouncer"/>
</dbReference>
<keyword evidence="8" id="KW-0449">Lipoprotein</keyword>
<dbReference type="AlphaFoldDB" id="A0A9D3S0H2"/>
<dbReference type="InterPro" id="IPR016054">
    <property type="entry name" value="LY6_UPA_recep-like"/>
</dbReference>
<evidence type="ECO:0000256" key="5">
    <source>
        <dbReference type="ARBA" id="ARBA00023136"/>
    </source>
</evidence>
<keyword evidence="10" id="KW-1133">Transmembrane helix</keyword>
<dbReference type="InterPro" id="IPR045860">
    <property type="entry name" value="Snake_toxin-like_sf"/>
</dbReference>
<evidence type="ECO:0000256" key="6">
    <source>
        <dbReference type="ARBA" id="ARBA00023157"/>
    </source>
</evidence>
<dbReference type="GO" id="GO:0005886">
    <property type="term" value="C:plasma membrane"/>
    <property type="evidence" value="ECO:0007669"/>
    <property type="project" value="UniProtKB-SubCell"/>
</dbReference>
<keyword evidence="4 11" id="KW-0732">Signal</keyword>
<dbReference type="GO" id="GO:0035036">
    <property type="term" value="P:sperm-egg recognition"/>
    <property type="evidence" value="ECO:0007669"/>
    <property type="project" value="TreeGrafter"/>
</dbReference>
<keyword evidence="6" id="KW-1015">Disulfide bond</keyword>
<dbReference type="SUPFAM" id="SSF57302">
    <property type="entry name" value="Snake toxin-like"/>
    <property type="match status" value="1"/>
</dbReference>
<evidence type="ECO:0000256" key="2">
    <source>
        <dbReference type="ARBA" id="ARBA00022475"/>
    </source>
</evidence>
<evidence type="ECO:0000256" key="10">
    <source>
        <dbReference type="SAM" id="Phobius"/>
    </source>
</evidence>
<protein>
    <recommendedName>
        <fullName evidence="12">UPAR/Ly6 domain-containing protein</fullName>
    </recommendedName>
</protein>
<keyword evidence="14" id="KW-1185">Reference proteome</keyword>
<feature type="signal peptide" evidence="11">
    <location>
        <begin position="1"/>
        <end position="25"/>
    </location>
</feature>
<dbReference type="CDD" id="cd23597">
    <property type="entry name" value="TFP_LU_ECD_Bncr"/>
    <property type="match status" value="1"/>
</dbReference>
<evidence type="ECO:0000256" key="11">
    <source>
        <dbReference type="SAM" id="SignalP"/>
    </source>
</evidence>
<comment type="caution">
    <text evidence="13">The sequence shown here is derived from an EMBL/GenBank/DDBJ whole genome shotgun (WGS) entry which is preliminary data.</text>
</comment>
<evidence type="ECO:0000256" key="7">
    <source>
        <dbReference type="ARBA" id="ARBA00023180"/>
    </source>
</evidence>
<sequence>MYSFSPVRAVCVVLCACLYLPVLHCENLLCYYCPLLSKDRECSFVLAECPPQELCFTASGSYGGRVALSARGCMSQQDCLSEHTVPHKGTNFTMSYSCCDWHYCNSASRGSVYSATIALATAAAIILPAWLC</sequence>
<evidence type="ECO:0000256" key="9">
    <source>
        <dbReference type="ARBA" id="ARBA00029446"/>
    </source>
</evidence>
<evidence type="ECO:0000256" key="3">
    <source>
        <dbReference type="ARBA" id="ARBA00022622"/>
    </source>
</evidence>
<dbReference type="PANTHER" id="PTHR47613">
    <property type="entry name" value="SPERM ACROSOME MEMBRANE-ASSOCIATED PROTEIN 4"/>
    <property type="match status" value="1"/>
</dbReference>
<evidence type="ECO:0000313" key="13">
    <source>
        <dbReference type="EMBL" id="KAG5845892.1"/>
    </source>
</evidence>
<gene>
    <name evidence="13" type="ORF">ANANG_G00144000</name>
</gene>
<dbReference type="EMBL" id="JAFIRN010000007">
    <property type="protein sequence ID" value="KAG5845892.1"/>
    <property type="molecule type" value="Genomic_DNA"/>
</dbReference>
<reference evidence="13" key="1">
    <citation type="submission" date="2021-01" db="EMBL/GenBank/DDBJ databases">
        <title>A chromosome-scale assembly of European eel, Anguilla anguilla.</title>
        <authorList>
            <person name="Henkel C."/>
            <person name="Jong-Raadsen S.A."/>
            <person name="Dufour S."/>
            <person name="Weltzien F.-A."/>
            <person name="Palstra A.P."/>
            <person name="Pelster B."/>
            <person name="Spaink H.P."/>
            <person name="Van Den Thillart G.E."/>
            <person name="Jansen H."/>
            <person name="Zahm M."/>
            <person name="Klopp C."/>
            <person name="Cedric C."/>
            <person name="Louis A."/>
            <person name="Berthelot C."/>
            <person name="Parey E."/>
            <person name="Roest Crollius H."/>
            <person name="Montfort J."/>
            <person name="Robinson-Rechavi M."/>
            <person name="Bucao C."/>
            <person name="Bouchez O."/>
            <person name="Gislard M."/>
            <person name="Lluch J."/>
            <person name="Milhes M."/>
            <person name="Lampietro C."/>
            <person name="Lopez Roques C."/>
            <person name="Donnadieu C."/>
            <person name="Braasch I."/>
            <person name="Desvignes T."/>
            <person name="Postlethwait J."/>
            <person name="Bobe J."/>
            <person name="Guiguen Y."/>
            <person name="Dirks R."/>
        </authorList>
    </citation>
    <scope>NUCLEOTIDE SEQUENCE</scope>
    <source>
        <strain evidence="13">Tag_6206</strain>
        <tissue evidence="13">Liver</tissue>
    </source>
</reference>
<evidence type="ECO:0000256" key="1">
    <source>
        <dbReference type="ARBA" id="ARBA00004609"/>
    </source>
</evidence>
<evidence type="ECO:0000256" key="8">
    <source>
        <dbReference type="ARBA" id="ARBA00023288"/>
    </source>
</evidence>
<keyword evidence="7" id="KW-0325">Glycoprotein</keyword>
<evidence type="ECO:0000256" key="4">
    <source>
        <dbReference type="ARBA" id="ARBA00022729"/>
    </source>
</evidence>